<evidence type="ECO:0000313" key="2">
    <source>
        <dbReference type="EMBL" id="SDU51653.1"/>
    </source>
</evidence>
<dbReference type="EMBL" id="LT629791">
    <property type="protein sequence ID" value="SDU51653.1"/>
    <property type="molecule type" value="Genomic_DNA"/>
</dbReference>
<dbReference type="InterPro" id="IPR005325">
    <property type="entry name" value="DUF308_memb"/>
</dbReference>
<dbReference type="Proteomes" id="UP000182977">
    <property type="component" value="Chromosome I"/>
</dbReference>
<organism evidence="2 3">
    <name type="scientific">Jiangella alkaliphila</name>
    <dbReference type="NCBI Taxonomy" id="419479"/>
    <lineage>
        <taxon>Bacteria</taxon>
        <taxon>Bacillati</taxon>
        <taxon>Actinomycetota</taxon>
        <taxon>Actinomycetes</taxon>
        <taxon>Jiangellales</taxon>
        <taxon>Jiangellaceae</taxon>
        <taxon>Jiangella</taxon>
    </lineage>
</organism>
<keyword evidence="1" id="KW-1133">Transmembrane helix</keyword>
<dbReference type="STRING" id="419479.SAMN04488563_2323"/>
<sequence>MRTIVTTLESTSPSTFTATLRRLYVVRFAFAVVWAVLLFLTPDGTGPLLTVLLVVYPLADAAAVLWQLRSDHHTAGPRVAEWANVVVSVVVAIVLGWVSSGSVAAALGVWGAWAAAAGVAQLVTAVRRRSSGGQVPQILSGALSIVAGLAFLAQSFQDPDSISGVGGYAVLGGIFFLISAVRLGRQTNPLPRR</sequence>
<dbReference type="Pfam" id="PF03729">
    <property type="entry name" value="DUF308"/>
    <property type="match status" value="1"/>
</dbReference>
<evidence type="ECO:0000256" key="1">
    <source>
        <dbReference type="SAM" id="Phobius"/>
    </source>
</evidence>
<accession>A0A1H2J5C2</accession>
<feature type="transmembrane region" description="Helical" evidence="1">
    <location>
        <begin position="138"/>
        <end position="156"/>
    </location>
</feature>
<feature type="transmembrane region" description="Helical" evidence="1">
    <location>
        <begin position="104"/>
        <end position="126"/>
    </location>
</feature>
<keyword evidence="3" id="KW-1185">Reference proteome</keyword>
<proteinExistence type="predicted"/>
<reference evidence="3" key="1">
    <citation type="submission" date="2016-10" db="EMBL/GenBank/DDBJ databases">
        <authorList>
            <person name="Varghese N."/>
            <person name="Submissions S."/>
        </authorList>
    </citation>
    <scope>NUCLEOTIDE SEQUENCE [LARGE SCALE GENOMIC DNA]</scope>
    <source>
        <strain evidence="3">DSM 45079</strain>
    </source>
</reference>
<feature type="transmembrane region" description="Helical" evidence="1">
    <location>
        <begin position="162"/>
        <end position="183"/>
    </location>
</feature>
<protein>
    <submittedName>
        <fullName evidence="2">Uncharacterized membrane protein HdeD, DUF308 family</fullName>
    </submittedName>
</protein>
<feature type="transmembrane region" description="Helical" evidence="1">
    <location>
        <begin position="48"/>
        <end position="68"/>
    </location>
</feature>
<feature type="transmembrane region" description="Helical" evidence="1">
    <location>
        <begin position="24"/>
        <end position="42"/>
    </location>
</feature>
<dbReference type="AlphaFoldDB" id="A0A1H2J5C2"/>
<evidence type="ECO:0000313" key="3">
    <source>
        <dbReference type="Proteomes" id="UP000182977"/>
    </source>
</evidence>
<feature type="transmembrane region" description="Helical" evidence="1">
    <location>
        <begin position="80"/>
        <end position="98"/>
    </location>
</feature>
<keyword evidence="1" id="KW-0472">Membrane</keyword>
<keyword evidence="1" id="KW-0812">Transmembrane</keyword>
<name>A0A1H2J5C2_9ACTN</name>
<dbReference type="OrthoDB" id="960912at2"/>
<gene>
    <name evidence="2" type="ORF">SAMN04488563_2323</name>
</gene>